<evidence type="ECO:0000313" key="2">
    <source>
        <dbReference type="Proteomes" id="UP001497516"/>
    </source>
</evidence>
<accession>A0AAV2ERS7</accession>
<keyword evidence="2" id="KW-1185">Reference proteome</keyword>
<organism evidence="1 2">
    <name type="scientific">Linum trigynum</name>
    <dbReference type="NCBI Taxonomy" id="586398"/>
    <lineage>
        <taxon>Eukaryota</taxon>
        <taxon>Viridiplantae</taxon>
        <taxon>Streptophyta</taxon>
        <taxon>Embryophyta</taxon>
        <taxon>Tracheophyta</taxon>
        <taxon>Spermatophyta</taxon>
        <taxon>Magnoliopsida</taxon>
        <taxon>eudicotyledons</taxon>
        <taxon>Gunneridae</taxon>
        <taxon>Pentapetalae</taxon>
        <taxon>rosids</taxon>
        <taxon>fabids</taxon>
        <taxon>Malpighiales</taxon>
        <taxon>Linaceae</taxon>
        <taxon>Linum</taxon>
    </lineage>
</organism>
<name>A0AAV2ERS7_9ROSI</name>
<gene>
    <name evidence="1" type="ORF">LTRI10_LOCUS29455</name>
</gene>
<dbReference type="AlphaFoldDB" id="A0AAV2ERS7"/>
<reference evidence="1 2" key="1">
    <citation type="submission" date="2024-04" db="EMBL/GenBank/DDBJ databases">
        <authorList>
            <person name="Fracassetti M."/>
        </authorList>
    </citation>
    <scope>NUCLEOTIDE SEQUENCE [LARGE SCALE GENOMIC DNA]</scope>
</reference>
<proteinExistence type="predicted"/>
<protein>
    <submittedName>
        <fullName evidence="1">Uncharacterized protein</fullName>
    </submittedName>
</protein>
<evidence type="ECO:0000313" key="1">
    <source>
        <dbReference type="EMBL" id="CAL1388529.1"/>
    </source>
</evidence>
<sequence length="78" mass="8586">MRWICLSEMKLARRLSSGRVNVVPSGLEGLVTRRGWAGEGRRRRRARVKSSSVNSVTVDGDAVAKMDGLERSCAGIRN</sequence>
<dbReference type="Proteomes" id="UP001497516">
    <property type="component" value="Chromosome 5"/>
</dbReference>
<dbReference type="EMBL" id="OZ034818">
    <property type="protein sequence ID" value="CAL1388529.1"/>
    <property type="molecule type" value="Genomic_DNA"/>
</dbReference>